<accession>A0AA86NM68</accession>
<comment type="caution">
    <text evidence="1">The sequence shown here is derived from an EMBL/GenBank/DDBJ whole genome shotgun (WGS) entry which is preliminary data.</text>
</comment>
<evidence type="ECO:0000313" key="1">
    <source>
        <dbReference type="EMBL" id="CAI9921749.1"/>
    </source>
</evidence>
<protein>
    <submittedName>
        <fullName evidence="2">Hypothetical_protein</fullName>
    </submittedName>
</protein>
<organism evidence="1">
    <name type="scientific">Hexamita inflata</name>
    <dbReference type="NCBI Taxonomy" id="28002"/>
    <lineage>
        <taxon>Eukaryota</taxon>
        <taxon>Metamonada</taxon>
        <taxon>Diplomonadida</taxon>
        <taxon>Hexamitidae</taxon>
        <taxon>Hexamitinae</taxon>
        <taxon>Hexamita</taxon>
    </lineage>
</organism>
<proteinExistence type="predicted"/>
<reference evidence="1" key="1">
    <citation type="submission" date="2023-06" db="EMBL/GenBank/DDBJ databases">
        <authorList>
            <person name="Kurt Z."/>
        </authorList>
    </citation>
    <scope>NUCLEOTIDE SEQUENCE</scope>
</reference>
<dbReference type="EMBL" id="CATOUU010000232">
    <property type="protein sequence ID" value="CAI9921749.1"/>
    <property type="molecule type" value="Genomic_DNA"/>
</dbReference>
<evidence type="ECO:0000313" key="3">
    <source>
        <dbReference type="Proteomes" id="UP001642409"/>
    </source>
</evidence>
<name>A0AA86NM68_9EUKA</name>
<sequence>MNFTINPRWARPQSPQFFSSLDIQHAYFEWKLWSVNYILNKILLKYLRPSQNKLTHSFSALISFSIPKQLLFSGYIAGGRLAISQGLDALISSLAFYCQINYF</sequence>
<evidence type="ECO:0000313" key="2">
    <source>
        <dbReference type="EMBL" id="CAL6093778.1"/>
    </source>
</evidence>
<keyword evidence="3" id="KW-1185">Reference proteome</keyword>
<reference evidence="2 3" key="2">
    <citation type="submission" date="2024-07" db="EMBL/GenBank/DDBJ databases">
        <authorList>
            <person name="Akdeniz Z."/>
        </authorList>
    </citation>
    <scope>NUCLEOTIDE SEQUENCE [LARGE SCALE GENOMIC DNA]</scope>
</reference>
<dbReference type="AlphaFoldDB" id="A0AA86NM68"/>
<dbReference type="EMBL" id="CAXDID020000460">
    <property type="protein sequence ID" value="CAL6093778.1"/>
    <property type="molecule type" value="Genomic_DNA"/>
</dbReference>
<gene>
    <name evidence="2" type="ORF">HINF_LOCUS67155</name>
    <name evidence="1" type="ORF">HINF_LOCUS9394</name>
</gene>
<dbReference type="Proteomes" id="UP001642409">
    <property type="component" value="Unassembled WGS sequence"/>
</dbReference>